<gene>
    <name evidence="4" type="primary">LOC119645127</name>
</gene>
<feature type="region of interest" description="Disordered" evidence="1">
    <location>
        <begin position="129"/>
        <end position="155"/>
    </location>
</feature>
<name>A0A9C6E2A7_9MUSC</name>
<feature type="compositionally biased region" description="Basic residues" evidence="1">
    <location>
        <begin position="284"/>
        <end position="293"/>
    </location>
</feature>
<dbReference type="Gene3D" id="2.20.20.160">
    <property type="match status" value="1"/>
</dbReference>
<feature type="compositionally biased region" description="Acidic residues" evidence="1">
    <location>
        <begin position="203"/>
        <end position="218"/>
    </location>
</feature>
<feature type="region of interest" description="Disordered" evidence="1">
    <location>
        <begin position="185"/>
        <end position="218"/>
    </location>
</feature>
<proteinExistence type="predicted"/>
<evidence type="ECO:0000256" key="2">
    <source>
        <dbReference type="SAM" id="SignalP"/>
    </source>
</evidence>
<accession>A0A9C6E2A7</accession>
<feature type="region of interest" description="Disordered" evidence="1">
    <location>
        <begin position="259"/>
        <end position="402"/>
    </location>
</feature>
<feature type="compositionally biased region" description="Low complexity" evidence="1">
    <location>
        <begin position="343"/>
        <end position="358"/>
    </location>
</feature>
<feature type="compositionally biased region" description="Low complexity" evidence="1">
    <location>
        <begin position="313"/>
        <end position="328"/>
    </location>
</feature>
<dbReference type="AlphaFoldDB" id="A0A9C6E2A7"/>
<dbReference type="Proteomes" id="UP000092443">
    <property type="component" value="Unplaced"/>
</dbReference>
<dbReference type="RefSeq" id="XP_037900992.1">
    <property type="nucleotide sequence ID" value="XM_038045064.1"/>
</dbReference>
<organism evidence="3 4">
    <name type="scientific">Glossina fuscipes</name>
    <dbReference type="NCBI Taxonomy" id="7396"/>
    <lineage>
        <taxon>Eukaryota</taxon>
        <taxon>Metazoa</taxon>
        <taxon>Ecdysozoa</taxon>
        <taxon>Arthropoda</taxon>
        <taxon>Hexapoda</taxon>
        <taxon>Insecta</taxon>
        <taxon>Pterygota</taxon>
        <taxon>Neoptera</taxon>
        <taxon>Endopterygota</taxon>
        <taxon>Diptera</taxon>
        <taxon>Brachycera</taxon>
        <taxon>Muscomorpha</taxon>
        <taxon>Hippoboscoidea</taxon>
        <taxon>Glossinidae</taxon>
        <taxon>Glossina</taxon>
    </lineage>
</organism>
<feature type="compositionally biased region" description="Polar residues" evidence="1">
    <location>
        <begin position="185"/>
        <end position="202"/>
    </location>
</feature>
<feature type="chain" id="PRO_5038777534" evidence="2">
    <location>
        <begin position="19"/>
        <end position="837"/>
    </location>
</feature>
<feature type="compositionally biased region" description="Polar residues" evidence="1">
    <location>
        <begin position="136"/>
        <end position="147"/>
    </location>
</feature>
<feature type="compositionally biased region" description="Polar residues" evidence="1">
    <location>
        <begin position="294"/>
        <end position="305"/>
    </location>
</feature>
<keyword evidence="3" id="KW-1185">Reference proteome</keyword>
<protein>
    <submittedName>
        <fullName evidence="4">Uncharacterized protein LOC119645127</fullName>
    </submittedName>
</protein>
<feature type="compositionally biased region" description="Low complexity" evidence="1">
    <location>
        <begin position="381"/>
        <end position="401"/>
    </location>
</feature>
<evidence type="ECO:0000256" key="1">
    <source>
        <dbReference type="SAM" id="MobiDB-lite"/>
    </source>
</evidence>
<feature type="compositionally biased region" description="Polar residues" evidence="1">
    <location>
        <begin position="261"/>
        <end position="283"/>
    </location>
</feature>
<evidence type="ECO:0000313" key="3">
    <source>
        <dbReference type="Proteomes" id="UP000092443"/>
    </source>
</evidence>
<sequence>MDMHCLLALGSLLVLTLACSHNVAMSHSDYPGVIELVGYSNRRARTYYKPTQEQLPPASAKIQADIETVKQNIEKYNKLLTLDTKNLPESQKDMLERIVERVARLKESLDINEKLTQVLNKTQPMIATKTLEDNENSTANPTDTSSALLEEDQDKTEPTLILDVTTLQQLQTSMDKLEAVQGAVSSYTSQQLREGPTTTELSYETESDQESTEAEQDDEYNVFESTTLEPLTDTTANDEQFVAARANNNLAITAASDDTDTVPTFSTTLGSQRTLTTSSGTKITKTRATKRPGHSSTKNSHTISSNKRKPVTSSSASLSSASAAYAKASNKHNNKLPSTTVTQSISSSMQQHQQQQQHYQHRITQKPLPPIYQSQPPKAISSSSLATDKYSTSSSSATSATNGLTVDNNAVIGSSSTSATTYPDTNLPATPVLGTGYSSANSQNFVYDNHVNTSAIIYSLNNAREEFYHQKQTNLANLGASNKDEKPTVGGGKPTKYHYYPHNQHIYMLPECAIQQVCNAVYVRLNYTQPLCACPSRYRDPCSASLNEDDQHTTKLVGDIKKKAITLAKTCEATTEMRECRTPKDWSLLALQNTRTGKSHYLVICRCPDHFKLDGPMAHDQNTYASVPGIRVFGMMCVKPGYSIRKPSAQPPKRYQLQKPFYRPGSQTSSNLYGSNKDVFNRPSYGGISSSLGSHYHSIDNYGIQSPQQSSYQYLNRPESTINTNYPSQYQSRPDPISINNFPGGSYGRNREREGNLPIEAATELDENKILISTSTQANNEESRTTVIDQDDIPIDDLERREKRSIIEEIEGDISWNDMPEFPWERVKEFEKNIVWG</sequence>
<reference evidence="4" key="1">
    <citation type="submission" date="2025-08" db="UniProtKB">
        <authorList>
            <consortium name="RefSeq"/>
        </authorList>
    </citation>
    <scope>IDENTIFICATION</scope>
    <source>
        <tissue evidence="4">Whole body pupa</tissue>
    </source>
</reference>
<evidence type="ECO:0000313" key="4">
    <source>
        <dbReference type="RefSeq" id="XP_037900992.1"/>
    </source>
</evidence>
<feature type="signal peptide" evidence="2">
    <location>
        <begin position="1"/>
        <end position="18"/>
    </location>
</feature>
<dbReference type="KEGG" id="gfs:119645127"/>
<keyword evidence="2" id="KW-0732">Signal</keyword>
<dbReference type="GeneID" id="119645127"/>